<proteinExistence type="predicted"/>
<dbReference type="AlphaFoldDB" id="A0A016UCH1"/>
<dbReference type="EMBL" id="JARK01001383">
    <property type="protein sequence ID" value="EYC12517.1"/>
    <property type="molecule type" value="Genomic_DNA"/>
</dbReference>
<keyword evidence="2" id="KW-1185">Reference proteome</keyword>
<name>A0A016UCH1_9BILA</name>
<accession>A0A016UCH1</accession>
<sequence length="106" mass="11548">MRLTIYFNPNGLPGSEYGCFINDGIAIAKKVLKIGIIVKIHRGTNELSGNYDRGVNQCATSSDELSCCGNSELRSSCIPLRFSCVSAAEIPGRFFSLRLSACEFFS</sequence>
<organism evidence="1 2">
    <name type="scientific">Ancylostoma ceylanicum</name>
    <dbReference type="NCBI Taxonomy" id="53326"/>
    <lineage>
        <taxon>Eukaryota</taxon>
        <taxon>Metazoa</taxon>
        <taxon>Ecdysozoa</taxon>
        <taxon>Nematoda</taxon>
        <taxon>Chromadorea</taxon>
        <taxon>Rhabditida</taxon>
        <taxon>Rhabditina</taxon>
        <taxon>Rhabditomorpha</taxon>
        <taxon>Strongyloidea</taxon>
        <taxon>Ancylostomatidae</taxon>
        <taxon>Ancylostomatinae</taxon>
        <taxon>Ancylostoma</taxon>
    </lineage>
</organism>
<reference evidence="2" key="1">
    <citation type="journal article" date="2015" name="Nat. Genet.">
        <title>The genome and transcriptome of the zoonotic hookworm Ancylostoma ceylanicum identify infection-specific gene families.</title>
        <authorList>
            <person name="Schwarz E.M."/>
            <person name="Hu Y."/>
            <person name="Antoshechkin I."/>
            <person name="Miller M.M."/>
            <person name="Sternberg P.W."/>
            <person name="Aroian R.V."/>
        </authorList>
    </citation>
    <scope>NUCLEOTIDE SEQUENCE</scope>
    <source>
        <strain evidence="2">HY135</strain>
    </source>
</reference>
<gene>
    <name evidence="1" type="primary">Acey_s0047.g1525</name>
    <name evidence="1" type="ORF">Y032_0047g1525</name>
</gene>
<evidence type="ECO:0000313" key="2">
    <source>
        <dbReference type="Proteomes" id="UP000024635"/>
    </source>
</evidence>
<dbReference type="Proteomes" id="UP000024635">
    <property type="component" value="Unassembled WGS sequence"/>
</dbReference>
<comment type="caution">
    <text evidence="1">The sequence shown here is derived from an EMBL/GenBank/DDBJ whole genome shotgun (WGS) entry which is preliminary data.</text>
</comment>
<evidence type="ECO:0000313" key="1">
    <source>
        <dbReference type="EMBL" id="EYC12517.1"/>
    </source>
</evidence>
<protein>
    <submittedName>
        <fullName evidence="1">Uncharacterized protein</fullName>
    </submittedName>
</protein>